<dbReference type="EMBL" id="MU118008">
    <property type="protein sequence ID" value="KAF9648756.1"/>
    <property type="molecule type" value="Genomic_DNA"/>
</dbReference>
<name>A0ACB6ZGH7_THEGA</name>
<evidence type="ECO:0000313" key="2">
    <source>
        <dbReference type="Proteomes" id="UP000886501"/>
    </source>
</evidence>
<accession>A0ACB6ZGH7</accession>
<reference evidence="1" key="2">
    <citation type="journal article" date="2020" name="Nat. Commun.">
        <title>Large-scale genome sequencing of mycorrhizal fungi provides insights into the early evolution of symbiotic traits.</title>
        <authorList>
            <person name="Miyauchi S."/>
            <person name="Kiss E."/>
            <person name="Kuo A."/>
            <person name="Drula E."/>
            <person name="Kohler A."/>
            <person name="Sanchez-Garcia M."/>
            <person name="Morin E."/>
            <person name="Andreopoulos B."/>
            <person name="Barry K.W."/>
            <person name="Bonito G."/>
            <person name="Buee M."/>
            <person name="Carver A."/>
            <person name="Chen C."/>
            <person name="Cichocki N."/>
            <person name="Clum A."/>
            <person name="Culley D."/>
            <person name="Crous P.W."/>
            <person name="Fauchery L."/>
            <person name="Girlanda M."/>
            <person name="Hayes R.D."/>
            <person name="Keri Z."/>
            <person name="LaButti K."/>
            <person name="Lipzen A."/>
            <person name="Lombard V."/>
            <person name="Magnuson J."/>
            <person name="Maillard F."/>
            <person name="Murat C."/>
            <person name="Nolan M."/>
            <person name="Ohm R.A."/>
            <person name="Pangilinan J."/>
            <person name="Pereira M.F."/>
            <person name="Perotto S."/>
            <person name="Peter M."/>
            <person name="Pfister S."/>
            <person name="Riley R."/>
            <person name="Sitrit Y."/>
            <person name="Stielow J.B."/>
            <person name="Szollosi G."/>
            <person name="Zifcakova L."/>
            <person name="Stursova M."/>
            <person name="Spatafora J.W."/>
            <person name="Tedersoo L."/>
            <person name="Vaario L.M."/>
            <person name="Yamada A."/>
            <person name="Yan M."/>
            <person name="Wang P."/>
            <person name="Xu J."/>
            <person name="Bruns T."/>
            <person name="Baldrian P."/>
            <person name="Vilgalys R."/>
            <person name="Dunand C."/>
            <person name="Henrissat B."/>
            <person name="Grigoriev I.V."/>
            <person name="Hibbett D."/>
            <person name="Nagy L.G."/>
            <person name="Martin F.M."/>
        </authorList>
    </citation>
    <scope>NUCLEOTIDE SEQUENCE</scope>
    <source>
        <strain evidence="1">P2</strain>
    </source>
</reference>
<reference evidence="1" key="1">
    <citation type="submission" date="2019-10" db="EMBL/GenBank/DDBJ databases">
        <authorList>
            <consortium name="DOE Joint Genome Institute"/>
            <person name="Kuo A."/>
            <person name="Miyauchi S."/>
            <person name="Kiss E."/>
            <person name="Drula E."/>
            <person name="Kohler A."/>
            <person name="Sanchez-Garcia M."/>
            <person name="Andreopoulos B."/>
            <person name="Barry K.W."/>
            <person name="Bonito G."/>
            <person name="Buee M."/>
            <person name="Carver A."/>
            <person name="Chen C."/>
            <person name="Cichocki N."/>
            <person name="Clum A."/>
            <person name="Culley D."/>
            <person name="Crous P.W."/>
            <person name="Fauchery L."/>
            <person name="Girlanda M."/>
            <person name="Hayes R."/>
            <person name="Keri Z."/>
            <person name="Labutti K."/>
            <person name="Lipzen A."/>
            <person name="Lombard V."/>
            <person name="Magnuson J."/>
            <person name="Maillard F."/>
            <person name="Morin E."/>
            <person name="Murat C."/>
            <person name="Nolan M."/>
            <person name="Ohm R."/>
            <person name="Pangilinan J."/>
            <person name="Pereira M."/>
            <person name="Perotto S."/>
            <person name="Peter M."/>
            <person name="Riley R."/>
            <person name="Sitrit Y."/>
            <person name="Stielow B."/>
            <person name="Szollosi G."/>
            <person name="Zifcakova L."/>
            <person name="Stursova M."/>
            <person name="Spatafora J.W."/>
            <person name="Tedersoo L."/>
            <person name="Vaario L.-M."/>
            <person name="Yamada A."/>
            <person name="Yan M."/>
            <person name="Wang P."/>
            <person name="Xu J."/>
            <person name="Bruns T."/>
            <person name="Baldrian P."/>
            <person name="Vilgalys R."/>
            <person name="Henrissat B."/>
            <person name="Grigoriev I.V."/>
            <person name="Hibbett D."/>
            <person name="Nagy L.G."/>
            <person name="Martin F.M."/>
        </authorList>
    </citation>
    <scope>NUCLEOTIDE SEQUENCE</scope>
    <source>
        <strain evidence="1">P2</strain>
    </source>
</reference>
<protein>
    <submittedName>
        <fullName evidence="1">Uncharacterized protein</fullName>
    </submittedName>
</protein>
<dbReference type="Proteomes" id="UP000886501">
    <property type="component" value="Unassembled WGS sequence"/>
</dbReference>
<gene>
    <name evidence="1" type="ORF">BDM02DRAFT_2072554</name>
</gene>
<comment type="caution">
    <text evidence="1">The sequence shown here is derived from an EMBL/GenBank/DDBJ whole genome shotgun (WGS) entry which is preliminary data.</text>
</comment>
<sequence length="178" mass="19888">MHRALGTELYQNVWQVSRLIGLSFAAVCIIPWIHDRELSWLDTQKTFLLGSYGPYDPSRKVQRLPVFHGEALRPACTCVWGEIIDIIYEKGRMSFVLSAISPNTAHERHKFLVVRNCSTVPLANFFFLFLVRGEVLANVSPVECEITRATSPVDGVGRTRGGFIFGACFVRITGNGNG</sequence>
<evidence type="ECO:0000313" key="1">
    <source>
        <dbReference type="EMBL" id="KAF9648756.1"/>
    </source>
</evidence>
<keyword evidence="2" id="KW-1185">Reference proteome</keyword>
<proteinExistence type="predicted"/>
<organism evidence="1 2">
    <name type="scientific">Thelephora ganbajun</name>
    <name type="common">Ganba fungus</name>
    <dbReference type="NCBI Taxonomy" id="370292"/>
    <lineage>
        <taxon>Eukaryota</taxon>
        <taxon>Fungi</taxon>
        <taxon>Dikarya</taxon>
        <taxon>Basidiomycota</taxon>
        <taxon>Agaricomycotina</taxon>
        <taxon>Agaricomycetes</taxon>
        <taxon>Thelephorales</taxon>
        <taxon>Thelephoraceae</taxon>
        <taxon>Thelephora</taxon>
    </lineage>
</organism>